<protein>
    <submittedName>
        <fullName evidence="1">Uncharacterized protein</fullName>
    </submittedName>
</protein>
<name>A0A381P2F3_9ZZZZ</name>
<evidence type="ECO:0000313" key="1">
    <source>
        <dbReference type="EMBL" id="SUZ60704.1"/>
    </source>
</evidence>
<sequence>MFEILRKSTSKIYWRRAHIKLKKIVEFVQKMLDFQWLMGARAAANPLLLLDNYQNFFLDI</sequence>
<dbReference type="EMBL" id="UINC01000761">
    <property type="protein sequence ID" value="SUZ60704.1"/>
    <property type="molecule type" value="Genomic_DNA"/>
</dbReference>
<accession>A0A381P2F3</accession>
<dbReference type="AlphaFoldDB" id="A0A381P2F3"/>
<organism evidence="1">
    <name type="scientific">marine metagenome</name>
    <dbReference type="NCBI Taxonomy" id="408172"/>
    <lineage>
        <taxon>unclassified sequences</taxon>
        <taxon>metagenomes</taxon>
        <taxon>ecological metagenomes</taxon>
    </lineage>
</organism>
<reference evidence="1" key="1">
    <citation type="submission" date="2018-05" db="EMBL/GenBank/DDBJ databases">
        <authorList>
            <person name="Lanie J.A."/>
            <person name="Ng W.-L."/>
            <person name="Kazmierczak K.M."/>
            <person name="Andrzejewski T.M."/>
            <person name="Davidsen T.M."/>
            <person name="Wayne K.J."/>
            <person name="Tettelin H."/>
            <person name="Glass J.I."/>
            <person name="Rusch D."/>
            <person name="Podicherti R."/>
            <person name="Tsui H.-C.T."/>
            <person name="Winkler M.E."/>
        </authorList>
    </citation>
    <scope>NUCLEOTIDE SEQUENCE</scope>
</reference>
<proteinExistence type="predicted"/>
<gene>
    <name evidence="1" type="ORF">METZ01_LOCUS13558</name>
</gene>